<dbReference type="Pfam" id="PF12146">
    <property type="entry name" value="Hydrolase_4"/>
    <property type="match status" value="1"/>
</dbReference>
<proteinExistence type="inferred from homology"/>
<dbReference type="SUPFAM" id="SSF53474">
    <property type="entry name" value="alpha/beta-Hydrolases"/>
    <property type="match status" value="1"/>
</dbReference>
<keyword evidence="6" id="KW-1185">Reference proteome</keyword>
<evidence type="ECO:0000259" key="4">
    <source>
        <dbReference type="Pfam" id="PF12146"/>
    </source>
</evidence>
<dbReference type="InterPro" id="IPR022742">
    <property type="entry name" value="Hydrolase_4"/>
</dbReference>
<evidence type="ECO:0000256" key="2">
    <source>
        <dbReference type="ARBA" id="ARBA00022801"/>
    </source>
</evidence>
<name>A0A848L7H1_9ACTN</name>
<dbReference type="PANTHER" id="PTHR22946">
    <property type="entry name" value="DIENELACTONE HYDROLASE DOMAIN-CONTAINING PROTEIN-RELATED"/>
    <property type="match status" value="1"/>
</dbReference>
<dbReference type="PANTHER" id="PTHR22946:SF9">
    <property type="entry name" value="POLYKETIDE TRANSFERASE AF380"/>
    <property type="match status" value="1"/>
</dbReference>
<comment type="caution">
    <text evidence="5">The sequence shown here is derived from an EMBL/GenBank/DDBJ whole genome shotgun (WGS) entry which is preliminary data.</text>
</comment>
<dbReference type="AlphaFoldDB" id="A0A848L7H1"/>
<feature type="domain" description="Serine aminopeptidase S33" evidence="4">
    <location>
        <begin position="80"/>
        <end position="320"/>
    </location>
</feature>
<dbReference type="Proteomes" id="UP000550729">
    <property type="component" value="Unassembled WGS sequence"/>
</dbReference>
<evidence type="ECO:0000313" key="6">
    <source>
        <dbReference type="Proteomes" id="UP000550729"/>
    </source>
</evidence>
<dbReference type="Gene3D" id="3.40.50.1820">
    <property type="entry name" value="alpha/beta hydrolase"/>
    <property type="match status" value="1"/>
</dbReference>
<organism evidence="5 6">
    <name type="scientific">Gordonia asplenii</name>
    <dbReference type="NCBI Taxonomy" id="2725283"/>
    <lineage>
        <taxon>Bacteria</taxon>
        <taxon>Bacillati</taxon>
        <taxon>Actinomycetota</taxon>
        <taxon>Actinomycetes</taxon>
        <taxon>Mycobacteriales</taxon>
        <taxon>Gordoniaceae</taxon>
        <taxon>Gordonia</taxon>
    </lineage>
</organism>
<gene>
    <name evidence="5" type="ORF">HH308_25970</name>
</gene>
<dbReference type="InterPro" id="IPR050261">
    <property type="entry name" value="FrsA_esterase"/>
</dbReference>
<accession>A0A848L7H1</accession>
<keyword evidence="2 5" id="KW-0378">Hydrolase</keyword>
<evidence type="ECO:0000256" key="3">
    <source>
        <dbReference type="SAM" id="MobiDB-lite"/>
    </source>
</evidence>
<dbReference type="GO" id="GO:0052689">
    <property type="term" value="F:carboxylic ester hydrolase activity"/>
    <property type="evidence" value="ECO:0007669"/>
    <property type="project" value="UniProtKB-ARBA"/>
</dbReference>
<reference evidence="5 6" key="1">
    <citation type="submission" date="2020-04" db="EMBL/GenBank/DDBJ databases">
        <title>Gordonia sp. nov. TBRC 11910.</title>
        <authorList>
            <person name="Suriyachadkun C."/>
        </authorList>
    </citation>
    <scope>NUCLEOTIDE SEQUENCE [LARGE SCALE GENOMIC DNA]</scope>
    <source>
        <strain evidence="5 6">TBRC 11910</strain>
    </source>
</reference>
<feature type="region of interest" description="Disordered" evidence="3">
    <location>
        <begin position="1"/>
        <end position="54"/>
    </location>
</feature>
<dbReference type="EMBL" id="JABBNB010000039">
    <property type="protein sequence ID" value="NMO04673.1"/>
    <property type="molecule type" value="Genomic_DNA"/>
</dbReference>
<evidence type="ECO:0000256" key="1">
    <source>
        <dbReference type="ARBA" id="ARBA00008645"/>
    </source>
</evidence>
<protein>
    <submittedName>
        <fullName evidence="5">Alpha/beta hydrolase</fullName>
    </submittedName>
</protein>
<evidence type="ECO:0000313" key="5">
    <source>
        <dbReference type="EMBL" id="NMO04673.1"/>
    </source>
</evidence>
<sequence>MGLHRRPTPCPAPLPARRTSPPVHRRPRHPTLLTHAPQQSTTTTHPTTEGIDMTRTDITFPSGETTCAAWHYQPESAENPGPIIVMGHGLGGVREERLDAFAERFAAAGYACLVFDYRYFGASGGEPRQLLDVKSQREDWKAAVAFARTLPTVDPDRVVVWGTSFGGGHSIVTAAQDKRIAAAISQCPFTDGLASGTTMSPITSAKVMTRAIRDVVAARLGRAPVMIPTYGAPGSTALMTSPDAVAGVEALMPPGATYPKGVPARIALQIPVNFPGREAKNVTCPLHVAVCERDTVAPPKPTQRYAAQAPRGEIKLYDAGHFDIYVGEWFERNVTDQLDFLARHVPVA</sequence>
<feature type="compositionally biased region" description="Low complexity" evidence="3">
    <location>
        <begin position="34"/>
        <end position="48"/>
    </location>
</feature>
<comment type="similarity">
    <text evidence="1">Belongs to the AB hydrolase superfamily.</text>
</comment>
<dbReference type="InterPro" id="IPR029058">
    <property type="entry name" value="AB_hydrolase_fold"/>
</dbReference>